<dbReference type="InterPro" id="IPR044844">
    <property type="entry name" value="Trans_IPPS_euk-type"/>
</dbReference>
<protein>
    <submittedName>
        <fullName evidence="1">Squalene synthase</fullName>
    </submittedName>
</protein>
<accession>A0A5N4DWV9</accession>
<dbReference type="GO" id="GO:0005789">
    <property type="term" value="C:endoplasmic reticulum membrane"/>
    <property type="evidence" value="ECO:0007669"/>
    <property type="project" value="TreeGrafter"/>
</dbReference>
<proteinExistence type="predicted"/>
<dbReference type="InterPro" id="IPR002060">
    <property type="entry name" value="Squ/phyt_synthse"/>
</dbReference>
<dbReference type="Gene3D" id="1.10.600.10">
    <property type="entry name" value="Farnesyl Diphosphate Synthase"/>
    <property type="match status" value="1"/>
</dbReference>
<dbReference type="PANTHER" id="PTHR11626">
    <property type="entry name" value="FARNESYL-DIPHOSPHATE FARNESYLTRANSFERASE"/>
    <property type="match status" value="1"/>
</dbReference>
<dbReference type="GO" id="GO:0051996">
    <property type="term" value="F:squalene synthase [NAD(P)H] activity"/>
    <property type="evidence" value="ECO:0007669"/>
    <property type="project" value="InterPro"/>
</dbReference>
<name>A0A5N4DWV9_CAMDR</name>
<gene>
    <name evidence="1" type="ORF">Cadr_000009841</name>
</gene>
<dbReference type="SUPFAM" id="SSF48576">
    <property type="entry name" value="Terpenoid synthases"/>
    <property type="match status" value="1"/>
</dbReference>
<comment type="caution">
    <text evidence="1">The sequence shown here is derived from an EMBL/GenBank/DDBJ whole genome shotgun (WGS) entry which is preliminary data.</text>
</comment>
<dbReference type="GO" id="GO:0045338">
    <property type="term" value="P:farnesyl diphosphate metabolic process"/>
    <property type="evidence" value="ECO:0007669"/>
    <property type="project" value="InterPro"/>
</dbReference>
<reference evidence="1 2" key="1">
    <citation type="journal article" date="2019" name="Mol. Ecol. Resour.">
        <title>Improving Illumina assemblies with Hi-C and long reads: an example with the North African dromedary.</title>
        <authorList>
            <person name="Elbers J.P."/>
            <person name="Rogers M.F."/>
            <person name="Perelman P.L."/>
            <person name="Proskuryakova A.A."/>
            <person name="Serdyukova N.A."/>
            <person name="Johnson W.E."/>
            <person name="Horin P."/>
            <person name="Corander J."/>
            <person name="Murphy D."/>
            <person name="Burger P.A."/>
        </authorList>
    </citation>
    <scope>NUCLEOTIDE SEQUENCE [LARGE SCALE GENOMIC DNA]</scope>
    <source>
        <strain evidence="1">Drom800</strain>
        <tissue evidence="1">Blood</tissue>
    </source>
</reference>
<dbReference type="AlphaFoldDB" id="A0A5N4DWV9"/>
<dbReference type="GO" id="GO:0006695">
    <property type="term" value="P:cholesterol biosynthetic process"/>
    <property type="evidence" value="ECO:0007669"/>
    <property type="project" value="TreeGrafter"/>
</dbReference>
<sequence length="88" mass="9555">MKGGSLATPIGSDPLGLTIYRCDSLSSSLKTCYKYLNQTSRSFAAVIEALDGEMRHAVCIFYLVLRALDTLEDDMTISIEAGKAIVHP</sequence>
<keyword evidence="2" id="KW-1185">Reference proteome</keyword>
<dbReference type="Pfam" id="PF00494">
    <property type="entry name" value="SQS_PSY"/>
    <property type="match status" value="1"/>
</dbReference>
<dbReference type="InterPro" id="IPR008949">
    <property type="entry name" value="Isoprenoid_synthase_dom_sf"/>
</dbReference>
<evidence type="ECO:0000313" key="2">
    <source>
        <dbReference type="Proteomes" id="UP000299084"/>
    </source>
</evidence>
<evidence type="ECO:0000313" key="1">
    <source>
        <dbReference type="EMBL" id="KAB1275622.1"/>
    </source>
</evidence>
<dbReference type="PANTHER" id="PTHR11626:SF2">
    <property type="entry name" value="SQUALENE SYNTHASE"/>
    <property type="match status" value="1"/>
</dbReference>
<dbReference type="EMBL" id="JWIN03000008">
    <property type="protein sequence ID" value="KAB1275622.1"/>
    <property type="molecule type" value="Genomic_DNA"/>
</dbReference>
<organism evidence="1 2">
    <name type="scientific">Camelus dromedarius</name>
    <name type="common">Dromedary</name>
    <name type="synonym">Arabian camel</name>
    <dbReference type="NCBI Taxonomy" id="9838"/>
    <lineage>
        <taxon>Eukaryota</taxon>
        <taxon>Metazoa</taxon>
        <taxon>Chordata</taxon>
        <taxon>Craniata</taxon>
        <taxon>Vertebrata</taxon>
        <taxon>Euteleostomi</taxon>
        <taxon>Mammalia</taxon>
        <taxon>Eutheria</taxon>
        <taxon>Laurasiatheria</taxon>
        <taxon>Artiodactyla</taxon>
        <taxon>Tylopoda</taxon>
        <taxon>Camelidae</taxon>
        <taxon>Camelus</taxon>
    </lineage>
</organism>
<dbReference type="Proteomes" id="UP000299084">
    <property type="component" value="Unassembled WGS sequence"/>
</dbReference>